<keyword evidence="1" id="KW-0732">Signal</keyword>
<feature type="chain" id="PRO_5047022515" evidence="1">
    <location>
        <begin position="23"/>
        <end position="308"/>
    </location>
</feature>
<dbReference type="PROSITE" id="PS51257">
    <property type="entry name" value="PROKAR_LIPOPROTEIN"/>
    <property type="match status" value="1"/>
</dbReference>
<gene>
    <name evidence="2" type="ORF">RM706_05605</name>
</gene>
<protein>
    <submittedName>
        <fullName evidence="2">Nicotinic acid mononucleotide adenyltransferase</fullName>
    </submittedName>
</protein>
<feature type="signal peptide" evidence="1">
    <location>
        <begin position="1"/>
        <end position="22"/>
    </location>
</feature>
<evidence type="ECO:0000313" key="3">
    <source>
        <dbReference type="Proteomes" id="UP001255246"/>
    </source>
</evidence>
<organism evidence="2 3">
    <name type="scientific">Croceitalea rosinachiae</name>
    <dbReference type="NCBI Taxonomy" id="3075596"/>
    <lineage>
        <taxon>Bacteria</taxon>
        <taxon>Pseudomonadati</taxon>
        <taxon>Bacteroidota</taxon>
        <taxon>Flavobacteriia</taxon>
        <taxon>Flavobacteriales</taxon>
        <taxon>Flavobacteriaceae</taxon>
        <taxon>Croceitalea</taxon>
    </lineage>
</organism>
<comment type="caution">
    <text evidence="2">The sequence shown here is derived from an EMBL/GenBank/DDBJ whole genome shotgun (WGS) entry which is preliminary data.</text>
</comment>
<proteinExistence type="predicted"/>
<evidence type="ECO:0000256" key="1">
    <source>
        <dbReference type="SAM" id="SignalP"/>
    </source>
</evidence>
<sequence length="308" mass="35206">MKAKKLLFGLLGITLLATSCYTEVIIEDDFIVESAFNTDQVLQSYDLWYVDINATEGNGEVPFLQRAFTVAFDNGILLANNNIVGIGKTGGGLGIDVGSYATLSGIVEIDHDIDGLWSLDVYAINNNTIELYDSRSRTSYFLNGYRTSNFDYDRVFYENINYFLQEYDAWEKTFTSEVGAINEFDDENYLQFFSDNGGYFRSSVDKIGTPLTNLQWDFEGDYEVFDTNDETLKTLTLDYDFMGNDYFELYVIDDGTIELYHVTSETVYEFGGRGFVQFLKSKSQSSKVDKKRVKSSNKKMNVTRQRKM</sequence>
<reference evidence="2 3" key="1">
    <citation type="submission" date="2023-09" db="EMBL/GenBank/DDBJ databases">
        <authorList>
            <person name="Rey-Velasco X."/>
        </authorList>
    </citation>
    <scope>NUCLEOTIDE SEQUENCE [LARGE SCALE GENOMIC DNA]</scope>
    <source>
        <strain evidence="2 3">F388</strain>
    </source>
</reference>
<dbReference type="RefSeq" id="WP_311350044.1">
    <property type="nucleotide sequence ID" value="NZ_JAVRHR010000001.1"/>
</dbReference>
<keyword evidence="3" id="KW-1185">Reference proteome</keyword>
<accession>A0ABU3A8H9</accession>
<dbReference type="EMBL" id="JAVRHR010000001">
    <property type="protein sequence ID" value="MDT0606492.1"/>
    <property type="molecule type" value="Genomic_DNA"/>
</dbReference>
<name>A0ABU3A8H9_9FLAO</name>
<evidence type="ECO:0000313" key="2">
    <source>
        <dbReference type="EMBL" id="MDT0606492.1"/>
    </source>
</evidence>
<dbReference type="Proteomes" id="UP001255246">
    <property type="component" value="Unassembled WGS sequence"/>
</dbReference>